<keyword evidence="2" id="KW-0812">Transmembrane</keyword>
<keyword evidence="5" id="KW-1185">Reference proteome</keyword>
<evidence type="ECO:0000256" key="1">
    <source>
        <dbReference type="SAM" id="MobiDB-lite"/>
    </source>
</evidence>
<gene>
    <name evidence="4" type="ORF">OUZ56_022583</name>
</gene>
<sequence>MEFRIILLYSLLLVSARGSRPSARGLAVRDEWPESSLAGPNDERIDALKERDEMSLITLADLEEEHEKGGKASSVSDVIVVGRTISAVAATGTGRRRWMKRAAEILAGTSVKHQVASVSSPSIPPPETTMSTPTAASNTTRVPDSTSESVETSSEPTTLLLSSSTTTVDTTSIETMASVSRMDVISSTSIVPESQDESVQSNQTVNTIVITSTSTTTTQFSPAAHENADEYFADDASSSTSATDANFDDEETTIIMDKITGAPTSVQHPEADSEHVNTSPLWTDELNPTSIPDTSPRPFLTVSSVVAIGRALSQEESVPWPEAKSTKVIGTIIEDIHGPFSDGVSSVSTIGPDVLTGSGIVAIAMCIFLVLVTTAGASGYWWYRRRYLLNRPETLSERYAPSETGLGAAEDIFRVGYVHSPELPRQDSSEEMYSLDNDSFLTSLEAMTIPTYWTETIKHTKL</sequence>
<keyword evidence="2" id="KW-1133">Transmembrane helix</keyword>
<name>A0ABR0AX41_9CRUS</name>
<evidence type="ECO:0000313" key="4">
    <source>
        <dbReference type="EMBL" id="KAK4029609.1"/>
    </source>
</evidence>
<feature type="chain" id="PRO_5045437698" evidence="3">
    <location>
        <begin position="19"/>
        <end position="462"/>
    </location>
</feature>
<evidence type="ECO:0000256" key="3">
    <source>
        <dbReference type="SAM" id="SignalP"/>
    </source>
</evidence>
<comment type="caution">
    <text evidence="4">The sequence shown here is derived from an EMBL/GenBank/DDBJ whole genome shotgun (WGS) entry which is preliminary data.</text>
</comment>
<proteinExistence type="predicted"/>
<feature type="signal peptide" evidence="3">
    <location>
        <begin position="1"/>
        <end position="18"/>
    </location>
</feature>
<dbReference type="Proteomes" id="UP001234178">
    <property type="component" value="Unassembled WGS sequence"/>
</dbReference>
<protein>
    <submittedName>
        <fullName evidence="4">Uncharacterized protein</fullName>
    </submittedName>
</protein>
<organism evidence="4 5">
    <name type="scientific">Daphnia magna</name>
    <dbReference type="NCBI Taxonomy" id="35525"/>
    <lineage>
        <taxon>Eukaryota</taxon>
        <taxon>Metazoa</taxon>
        <taxon>Ecdysozoa</taxon>
        <taxon>Arthropoda</taxon>
        <taxon>Crustacea</taxon>
        <taxon>Branchiopoda</taxon>
        <taxon>Diplostraca</taxon>
        <taxon>Cladocera</taxon>
        <taxon>Anomopoda</taxon>
        <taxon>Daphniidae</taxon>
        <taxon>Daphnia</taxon>
    </lineage>
</organism>
<feature type="region of interest" description="Disordered" evidence="1">
    <location>
        <begin position="113"/>
        <end position="167"/>
    </location>
</feature>
<reference evidence="4 5" key="1">
    <citation type="journal article" date="2023" name="Nucleic Acids Res.">
        <title>The hologenome of Daphnia magna reveals possible DNA methylation and microbiome-mediated evolution of the host genome.</title>
        <authorList>
            <person name="Chaturvedi A."/>
            <person name="Li X."/>
            <person name="Dhandapani V."/>
            <person name="Marshall H."/>
            <person name="Kissane S."/>
            <person name="Cuenca-Cambronero M."/>
            <person name="Asole G."/>
            <person name="Calvet F."/>
            <person name="Ruiz-Romero M."/>
            <person name="Marangio P."/>
            <person name="Guigo R."/>
            <person name="Rago D."/>
            <person name="Mirbahai L."/>
            <person name="Eastwood N."/>
            <person name="Colbourne J.K."/>
            <person name="Zhou J."/>
            <person name="Mallon E."/>
            <person name="Orsini L."/>
        </authorList>
    </citation>
    <scope>NUCLEOTIDE SEQUENCE [LARGE SCALE GENOMIC DNA]</scope>
    <source>
        <strain evidence="4">LRV0_1</strain>
    </source>
</reference>
<feature type="compositionally biased region" description="Low complexity" evidence="1">
    <location>
        <begin position="128"/>
        <end position="167"/>
    </location>
</feature>
<dbReference type="EMBL" id="JAOYFB010000039">
    <property type="protein sequence ID" value="KAK4029609.1"/>
    <property type="molecule type" value="Genomic_DNA"/>
</dbReference>
<evidence type="ECO:0000256" key="2">
    <source>
        <dbReference type="SAM" id="Phobius"/>
    </source>
</evidence>
<feature type="transmembrane region" description="Helical" evidence="2">
    <location>
        <begin position="360"/>
        <end position="383"/>
    </location>
</feature>
<accession>A0ABR0AX41</accession>
<keyword evidence="2" id="KW-0472">Membrane</keyword>
<keyword evidence="3" id="KW-0732">Signal</keyword>
<evidence type="ECO:0000313" key="5">
    <source>
        <dbReference type="Proteomes" id="UP001234178"/>
    </source>
</evidence>